<dbReference type="AlphaFoldDB" id="A0A645CTC4"/>
<proteinExistence type="predicted"/>
<comment type="caution">
    <text evidence="1">The sequence shown here is derived from an EMBL/GenBank/DDBJ whole genome shotgun (WGS) entry which is preliminary data.</text>
</comment>
<accession>A0A645CTC4</accession>
<dbReference type="EMBL" id="VSSQ01029863">
    <property type="protein sequence ID" value="MPM80161.1"/>
    <property type="molecule type" value="Genomic_DNA"/>
</dbReference>
<organism evidence="1">
    <name type="scientific">bioreactor metagenome</name>
    <dbReference type="NCBI Taxonomy" id="1076179"/>
    <lineage>
        <taxon>unclassified sequences</taxon>
        <taxon>metagenomes</taxon>
        <taxon>ecological metagenomes</taxon>
    </lineage>
</organism>
<protein>
    <submittedName>
        <fullName evidence="1">Uncharacterized protein</fullName>
    </submittedName>
</protein>
<name>A0A645CTC4_9ZZZZ</name>
<sequence>MYREDNIDYGEFKTIYKPYYQIVYDSLNIGRLKKNQK</sequence>
<evidence type="ECO:0000313" key="1">
    <source>
        <dbReference type="EMBL" id="MPM80161.1"/>
    </source>
</evidence>
<gene>
    <name evidence="1" type="ORF">SDC9_127208</name>
</gene>
<reference evidence="1" key="1">
    <citation type="submission" date="2019-08" db="EMBL/GenBank/DDBJ databases">
        <authorList>
            <person name="Kucharzyk K."/>
            <person name="Murdoch R.W."/>
            <person name="Higgins S."/>
            <person name="Loffler F."/>
        </authorList>
    </citation>
    <scope>NUCLEOTIDE SEQUENCE</scope>
</reference>